<evidence type="ECO:0000256" key="5">
    <source>
        <dbReference type="ARBA" id="ARBA00023315"/>
    </source>
</evidence>
<comment type="catalytic activity">
    <reaction evidence="10">
        <text>N-terminal L-methionyl-[transmembrane protein] + acetyl-CoA = N-terminal N(alpha)-acetyl-L-methionyl-[transmembrane protein] + CoA + H(+)</text>
        <dbReference type="Rhea" id="RHEA:50604"/>
        <dbReference type="Rhea" id="RHEA-COMP:12745"/>
        <dbReference type="Rhea" id="RHEA-COMP:12746"/>
        <dbReference type="ChEBI" id="CHEBI:15378"/>
        <dbReference type="ChEBI" id="CHEBI:57287"/>
        <dbReference type="ChEBI" id="CHEBI:57288"/>
        <dbReference type="ChEBI" id="CHEBI:64731"/>
        <dbReference type="ChEBI" id="CHEBI:133414"/>
        <dbReference type="EC" id="2.3.1.259"/>
    </reaction>
</comment>
<gene>
    <name evidence="13" type="ORF">CBOVIS_LOCUS12104</name>
</gene>
<sequence length="226" mass="25451">MEWSASGAADDTAKMLDEPPPPPSSDASDFVLRPLRLWDRPAVRQLCNECFPIQYPECWYDEVVSGCLDSVGLFDGAVLAAMIVTETKLVAHCNPEDQDILNEMNSKVVYILSLAVTKTYRRMGLATRLLNNLFKTIVDQSPYPRAVFLHVLSTNTPALNFYRMNGFQWHSSLVNYYRIDNENCDGCTYVKYTNGSKPPVSFYEVLKMLGGVVCFPLKAICRVLTI</sequence>
<organism evidence="13 14">
    <name type="scientific">Caenorhabditis bovis</name>
    <dbReference type="NCBI Taxonomy" id="2654633"/>
    <lineage>
        <taxon>Eukaryota</taxon>
        <taxon>Metazoa</taxon>
        <taxon>Ecdysozoa</taxon>
        <taxon>Nematoda</taxon>
        <taxon>Chromadorea</taxon>
        <taxon>Rhabditida</taxon>
        <taxon>Rhabditina</taxon>
        <taxon>Rhabditomorpha</taxon>
        <taxon>Rhabditoidea</taxon>
        <taxon>Rhabditidae</taxon>
        <taxon>Peloderinae</taxon>
        <taxon>Caenorhabditis</taxon>
    </lineage>
</organism>
<dbReference type="Pfam" id="PF00583">
    <property type="entry name" value="Acetyltransf_1"/>
    <property type="match status" value="1"/>
</dbReference>
<evidence type="ECO:0000313" key="13">
    <source>
        <dbReference type="EMBL" id="CAB3410598.1"/>
    </source>
</evidence>
<keyword evidence="3" id="KW-0159">Chromosome partition</keyword>
<comment type="catalytic activity">
    <reaction evidence="9">
        <text>L-lysyl-[protein] + acetyl-CoA = N(6)-acetyl-L-lysyl-[protein] + CoA + H(+)</text>
        <dbReference type="Rhea" id="RHEA:45948"/>
        <dbReference type="Rhea" id="RHEA-COMP:9752"/>
        <dbReference type="Rhea" id="RHEA-COMP:10731"/>
        <dbReference type="ChEBI" id="CHEBI:15378"/>
        <dbReference type="ChEBI" id="CHEBI:29969"/>
        <dbReference type="ChEBI" id="CHEBI:57287"/>
        <dbReference type="ChEBI" id="CHEBI:57288"/>
        <dbReference type="ChEBI" id="CHEBI:61930"/>
        <dbReference type="EC" id="2.3.1.48"/>
    </reaction>
</comment>
<keyword evidence="4" id="KW-0156">Chromatin regulator</keyword>
<evidence type="ECO:0000256" key="4">
    <source>
        <dbReference type="ARBA" id="ARBA00022853"/>
    </source>
</evidence>
<evidence type="ECO:0000256" key="3">
    <source>
        <dbReference type="ARBA" id="ARBA00022829"/>
    </source>
</evidence>
<evidence type="ECO:0000256" key="8">
    <source>
        <dbReference type="ARBA" id="ARBA00026144"/>
    </source>
</evidence>
<proteinExistence type="inferred from homology"/>
<feature type="domain" description="N-acetyltransferase" evidence="12">
    <location>
        <begin position="30"/>
        <end position="194"/>
    </location>
</feature>
<dbReference type="OrthoDB" id="47017at2759"/>
<dbReference type="PROSITE" id="PS51186">
    <property type="entry name" value="GNAT"/>
    <property type="match status" value="1"/>
</dbReference>
<dbReference type="Gene3D" id="3.40.630.30">
    <property type="match status" value="1"/>
</dbReference>
<dbReference type="PANTHER" id="PTHR14744">
    <property type="entry name" value="N-ALPHA-ACETYLTRANSFERASE 60"/>
    <property type="match status" value="1"/>
</dbReference>
<dbReference type="InterPro" id="IPR000182">
    <property type="entry name" value="GNAT_dom"/>
</dbReference>
<evidence type="ECO:0000256" key="1">
    <source>
        <dbReference type="ARBA" id="ARBA00013184"/>
    </source>
</evidence>
<dbReference type="SUPFAM" id="SSF55729">
    <property type="entry name" value="Acyl-CoA N-acyltransferases (Nat)"/>
    <property type="match status" value="1"/>
</dbReference>
<keyword evidence="5" id="KW-0012">Acyltransferase</keyword>
<accession>A0A8S1F491</accession>
<evidence type="ECO:0000256" key="7">
    <source>
        <dbReference type="ARBA" id="ARBA00026111"/>
    </source>
</evidence>
<evidence type="ECO:0000256" key="2">
    <source>
        <dbReference type="ARBA" id="ARBA00022679"/>
    </source>
</evidence>
<dbReference type="EMBL" id="CADEPM010000011">
    <property type="protein sequence ID" value="CAB3410598.1"/>
    <property type="molecule type" value="Genomic_DNA"/>
</dbReference>
<dbReference type="EC" id="2.3.1.48" evidence="1"/>
<dbReference type="GO" id="GO:0004402">
    <property type="term" value="F:histone acetyltransferase activity"/>
    <property type="evidence" value="ECO:0007669"/>
    <property type="project" value="TreeGrafter"/>
</dbReference>
<evidence type="ECO:0000256" key="10">
    <source>
        <dbReference type="ARBA" id="ARBA00048848"/>
    </source>
</evidence>
<evidence type="ECO:0000256" key="11">
    <source>
        <dbReference type="SAM" id="MobiDB-lite"/>
    </source>
</evidence>
<dbReference type="InterPro" id="IPR016181">
    <property type="entry name" value="Acyl_CoA_acyltransferase"/>
</dbReference>
<dbReference type="GO" id="GO:0120518">
    <property type="term" value="F:protein N-terminal-methionine acetyltransferase activity"/>
    <property type="evidence" value="ECO:0007669"/>
    <property type="project" value="UniProtKB-EC"/>
</dbReference>
<evidence type="ECO:0000313" key="14">
    <source>
        <dbReference type="Proteomes" id="UP000494206"/>
    </source>
</evidence>
<feature type="region of interest" description="Disordered" evidence="11">
    <location>
        <begin position="1"/>
        <end position="27"/>
    </location>
</feature>
<name>A0A8S1F491_9PELO</name>
<dbReference type="GO" id="GO:0007059">
    <property type="term" value="P:chromosome segregation"/>
    <property type="evidence" value="ECO:0007669"/>
    <property type="project" value="UniProtKB-KW"/>
</dbReference>
<dbReference type="Proteomes" id="UP000494206">
    <property type="component" value="Unassembled WGS sequence"/>
</dbReference>
<dbReference type="GO" id="GO:0000139">
    <property type="term" value="C:Golgi membrane"/>
    <property type="evidence" value="ECO:0007669"/>
    <property type="project" value="TreeGrafter"/>
</dbReference>
<reference evidence="13 14" key="1">
    <citation type="submission" date="2020-04" db="EMBL/GenBank/DDBJ databases">
        <authorList>
            <person name="Laetsch R D."/>
            <person name="Stevens L."/>
            <person name="Kumar S."/>
            <person name="Blaxter L. M."/>
        </authorList>
    </citation>
    <scope>NUCLEOTIDE SEQUENCE [LARGE SCALE GENOMIC DNA]</scope>
</reference>
<keyword evidence="2" id="KW-0808">Transferase</keyword>
<evidence type="ECO:0000256" key="6">
    <source>
        <dbReference type="ARBA" id="ARBA00025774"/>
    </source>
</evidence>
<comment type="similarity">
    <text evidence="6">Belongs to the acetyltransferase family. NAA60 subfamily.</text>
</comment>
<evidence type="ECO:0000259" key="12">
    <source>
        <dbReference type="PROSITE" id="PS51186"/>
    </source>
</evidence>
<dbReference type="InterPro" id="IPR045141">
    <property type="entry name" value="NAA60-like"/>
</dbReference>
<dbReference type="AlphaFoldDB" id="A0A8S1F491"/>
<evidence type="ECO:0000256" key="9">
    <source>
        <dbReference type="ARBA" id="ARBA00048017"/>
    </source>
</evidence>
<dbReference type="CDD" id="cd04301">
    <property type="entry name" value="NAT_SF"/>
    <property type="match status" value="1"/>
</dbReference>
<dbReference type="EC" id="2.3.1.259" evidence="7"/>
<keyword evidence="14" id="KW-1185">Reference proteome</keyword>
<comment type="caution">
    <text evidence="13">The sequence shown here is derived from an EMBL/GenBank/DDBJ whole genome shotgun (WGS) entry which is preliminary data.</text>
</comment>
<dbReference type="PANTHER" id="PTHR14744:SF15">
    <property type="entry name" value="N-ALPHA-ACETYLTRANSFERASE 60"/>
    <property type="match status" value="1"/>
</dbReference>
<protein>
    <recommendedName>
        <fullName evidence="8">N-alpha-acetyltransferase 60</fullName>
        <ecNumber evidence="7">2.3.1.259</ecNumber>
        <ecNumber evidence="1">2.3.1.48</ecNumber>
    </recommendedName>
</protein>